<keyword evidence="2" id="KW-0732">Signal</keyword>
<protein>
    <submittedName>
        <fullName evidence="4">SnoaL-like domain protein</fullName>
    </submittedName>
</protein>
<feature type="domain" description="DUF4440" evidence="3">
    <location>
        <begin position="61"/>
        <end position="168"/>
    </location>
</feature>
<reference evidence="4 5" key="1">
    <citation type="submission" date="2019-08" db="EMBL/GenBank/DDBJ databases">
        <title>Deep-cultivation of Planctomycetes and their phenomic and genomic characterization uncovers novel biology.</title>
        <authorList>
            <person name="Wiegand S."/>
            <person name="Jogler M."/>
            <person name="Boedeker C."/>
            <person name="Pinto D."/>
            <person name="Vollmers J."/>
            <person name="Rivas-Marin E."/>
            <person name="Kohn T."/>
            <person name="Peeters S.H."/>
            <person name="Heuer A."/>
            <person name="Rast P."/>
            <person name="Oberbeckmann S."/>
            <person name="Bunk B."/>
            <person name="Jeske O."/>
            <person name="Meyerdierks A."/>
            <person name="Storesund J.E."/>
            <person name="Kallscheuer N."/>
            <person name="Luecker S."/>
            <person name="Lage O.M."/>
            <person name="Pohl T."/>
            <person name="Merkel B.J."/>
            <person name="Hornburger P."/>
            <person name="Mueller R.-W."/>
            <person name="Bruemmer F."/>
            <person name="Labrenz M."/>
            <person name="Spormann A.M."/>
            <person name="Op den Camp H."/>
            <person name="Overmann J."/>
            <person name="Amann R."/>
            <person name="Jetten M.S.M."/>
            <person name="Mascher T."/>
            <person name="Medema M.H."/>
            <person name="Devos D.P."/>
            <person name="Kaster A.-K."/>
            <person name="Ovreas L."/>
            <person name="Rohde M."/>
            <person name="Galperin M.Y."/>
            <person name="Jogler C."/>
        </authorList>
    </citation>
    <scope>NUCLEOTIDE SEQUENCE [LARGE SCALE GENOMIC DNA]</scope>
    <source>
        <strain evidence="4 5">DSM 8797</strain>
    </source>
</reference>
<dbReference type="InterPro" id="IPR011944">
    <property type="entry name" value="Steroid_delta5-4_isomerase"/>
</dbReference>
<gene>
    <name evidence="4" type="ORF">GmarT_16880</name>
</gene>
<keyword evidence="5" id="KW-1185">Reference proteome</keyword>
<dbReference type="InterPro" id="IPR032710">
    <property type="entry name" value="NTF2-like_dom_sf"/>
</dbReference>
<dbReference type="RefSeq" id="WP_052301269.1">
    <property type="nucleotide sequence ID" value="NZ_CP042910.1"/>
</dbReference>
<dbReference type="Gene3D" id="3.10.450.50">
    <property type="match status" value="1"/>
</dbReference>
<accession>A0ABX5YJP7</accession>
<dbReference type="Proteomes" id="UP000322887">
    <property type="component" value="Chromosome"/>
</dbReference>
<name>A0ABX5YJP7_9PLAN</name>
<dbReference type="SUPFAM" id="SSF54427">
    <property type="entry name" value="NTF2-like"/>
    <property type="match status" value="1"/>
</dbReference>
<dbReference type="Pfam" id="PF14534">
    <property type="entry name" value="DUF4440"/>
    <property type="match status" value="1"/>
</dbReference>
<evidence type="ECO:0000256" key="1">
    <source>
        <dbReference type="SAM" id="MobiDB-lite"/>
    </source>
</evidence>
<evidence type="ECO:0000313" key="4">
    <source>
        <dbReference type="EMBL" id="QEG15844.1"/>
    </source>
</evidence>
<dbReference type="EMBL" id="CP042910">
    <property type="protein sequence ID" value="QEG15844.1"/>
    <property type="molecule type" value="Genomic_DNA"/>
</dbReference>
<proteinExistence type="predicted"/>
<evidence type="ECO:0000313" key="5">
    <source>
        <dbReference type="Proteomes" id="UP000322887"/>
    </source>
</evidence>
<dbReference type="NCBIfam" id="TIGR02246">
    <property type="entry name" value="SgcJ/EcaC family oxidoreductase"/>
    <property type="match status" value="1"/>
</dbReference>
<dbReference type="CDD" id="cd00531">
    <property type="entry name" value="NTF2_like"/>
    <property type="match status" value="1"/>
</dbReference>
<evidence type="ECO:0000259" key="3">
    <source>
        <dbReference type="Pfam" id="PF14534"/>
    </source>
</evidence>
<organism evidence="4 5">
    <name type="scientific">Gimesia maris</name>
    <dbReference type="NCBI Taxonomy" id="122"/>
    <lineage>
        <taxon>Bacteria</taxon>
        <taxon>Pseudomonadati</taxon>
        <taxon>Planctomycetota</taxon>
        <taxon>Planctomycetia</taxon>
        <taxon>Planctomycetales</taxon>
        <taxon>Planctomycetaceae</taxon>
        <taxon>Gimesia</taxon>
    </lineage>
</organism>
<sequence>MNLLLRLTRSGLTVSAFSLFFMLDSAALQAQFQRTPLTSNGEPAAAEAQETPSPSDAETAVKKVAEKFKQAFDAGNAEKVAGFWAPEGEYIDGSGKRLAGRAEIQKMYTEYFKNNKDAKIQISVDAVREIGDQLAIEEGRTVVTGPEAPPAYSRYTATHMKQDGQWKMVSVNESVASPSASQINLKDLEWLIGSWTTEDQGVTLKTIYRWMPGKKFIERTFVTKTGKKTQQIGVQIIGIDPLSGDIMSWTFNADGSHAIGIWMPVDGGWAIESRGVMANGMLTSANNIVTKIDDHGCRWQSVNRFVNGTELPDALEVVSRRN</sequence>
<feature type="chain" id="PRO_5045580092" evidence="2">
    <location>
        <begin position="31"/>
        <end position="322"/>
    </location>
</feature>
<dbReference type="GeneID" id="98646308"/>
<dbReference type="InterPro" id="IPR027843">
    <property type="entry name" value="DUF4440"/>
</dbReference>
<feature type="region of interest" description="Disordered" evidence="1">
    <location>
        <begin position="38"/>
        <end position="57"/>
    </location>
</feature>
<feature type="signal peptide" evidence="2">
    <location>
        <begin position="1"/>
        <end position="30"/>
    </location>
</feature>
<evidence type="ECO:0000256" key="2">
    <source>
        <dbReference type="SAM" id="SignalP"/>
    </source>
</evidence>